<reference evidence="2 3" key="1">
    <citation type="journal article" date="2020" name="Nat. Food">
        <title>A phased Vanilla planifolia genome enables genetic improvement of flavour and production.</title>
        <authorList>
            <person name="Hasing T."/>
            <person name="Tang H."/>
            <person name="Brym M."/>
            <person name="Khazi F."/>
            <person name="Huang T."/>
            <person name="Chambers A.H."/>
        </authorList>
    </citation>
    <scope>NUCLEOTIDE SEQUENCE [LARGE SCALE GENOMIC DNA]</scope>
    <source>
        <tissue evidence="2">Leaf</tissue>
    </source>
</reference>
<name>A0A835UL55_VANPL</name>
<dbReference type="GO" id="GO:2000031">
    <property type="term" value="P:regulation of salicylic acid mediated signaling pathway"/>
    <property type="evidence" value="ECO:0007669"/>
    <property type="project" value="InterPro"/>
</dbReference>
<dbReference type="InterPro" id="IPR044663">
    <property type="entry name" value="CAD1/NSL1-like"/>
</dbReference>
<evidence type="ECO:0000259" key="1">
    <source>
        <dbReference type="PROSITE" id="PS51412"/>
    </source>
</evidence>
<sequence>MREAAERALRCLGRGFDVASDLRPKHLKGKESLIVLDEEENVELSVPGAGVLRRVSADIKFSKGDRVRYQSDVLEFNRMSEWFNQRSNISGKIPSGAFNAVFGFDGGSWARDAAETKSLALDGYFITLFDLRIDRQPLTLSKEVIRAVPSTWDAAALARFVENYGTHIIVGVSVGGQDVVYVKQDWSSSDLSPAELKHCLDQLGDQLFTGACTLPRIHCKSKDYKVKLPEAFNVFDPQPMPVDGFTNVSCKNGLTVVCSRRGGDASASSHLEWLLTVPSLPDIINFTFVPISSLMKGVVGAGFLAHAINLYLRYKPPISELQHFLEFQAHTIWAPHLNEHPLGPCSNRSKPTSSLQLSFMGTRLHVNTTRVVVPNNLPVTGMRLYLEGKRTDCLAIHLQHLATTPSLFASAASLRWHGSEAVSAGNDSYHEPVDWRRMSRVCTAPVEPDPDWRDFSAFVVAGAQLYMDGDGGVLHLRLLFAGLHGRVVHRSVWDRGPRPSSSGLSGFLQRSGILSGGGITEREESGRPTTTFVVDSGVFAGGPPGGGGKRKLKKYVDLKERCRGPGDSPGYWVVTGAKLDMEKGRIGLHVRFSLLAVLS</sequence>
<dbReference type="Pfam" id="PF01823">
    <property type="entry name" value="MACPF"/>
    <property type="match status" value="1"/>
</dbReference>
<dbReference type="SMART" id="SM00457">
    <property type="entry name" value="MACPF"/>
    <property type="match status" value="1"/>
</dbReference>
<comment type="caution">
    <text evidence="2">The sequence shown here is derived from an EMBL/GenBank/DDBJ whole genome shotgun (WGS) entry which is preliminary data.</text>
</comment>
<dbReference type="PANTHER" id="PTHR33199:SF4">
    <property type="entry name" value="OS02G0736300 PROTEIN"/>
    <property type="match status" value="1"/>
</dbReference>
<gene>
    <name evidence="2" type="ORF">HPP92_019861</name>
</gene>
<protein>
    <recommendedName>
        <fullName evidence="1">MACPF domain-containing protein</fullName>
    </recommendedName>
</protein>
<dbReference type="PROSITE" id="PS51412">
    <property type="entry name" value="MACPF_2"/>
    <property type="match status" value="1"/>
</dbReference>
<dbReference type="InterPro" id="IPR020864">
    <property type="entry name" value="MACPF"/>
</dbReference>
<organism evidence="2 3">
    <name type="scientific">Vanilla planifolia</name>
    <name type="common">Vanilla</name>
    <dbReference type="NCBI Taxonomy" id="51239"/>
    <lineage>
        <taxon>Eukaryota</taxon>
        <taxon>Viridiplantae</taxon>
        <taxon>Streptophyta</taxon>
        <taxon>Embryophyta</taxon>
        <taxon>Tracheophyta</taxon>
        <taxon>Spermatophyta</taxon>
        <taxon>Magnoliopsida</taxon>
        <taxon>Liliopsida</taxon>
        <taxon>Asparagales</taxon>
        <taxon>Orchidaceae</taxon>
        <taxon>Vanilloideae</taxon>
        <taxon>Vanilleae</taxon>
        <taxon>Vanilla</taxon>
    </lineage>
</organism>
<feature type="domain" description="MACPF" evidence="1">
    <location>
        <begin position="1"/>
        <end position="325"/>
    </location>
</feature>
<dbReference type="Proteomes" id="UP000639772">
    <property type="component" value="Chromosome 10"/>
</dbReference>
<dbReference type="GO" id="GO:0005886">
    <property type="term" value="C:plasma membrane"/>
    <property type="evidence" value="ECO:0007669"/>
    <property type="project" value="TreeGrafter"/>
</dbReference>
<dbReference type="EMBL" id="JADCNM010000010">
    <property type="protein sequence ID" value="KAG0465697.1"/>
    <property type="molecule type" value="Genomic_DNA"/>
</dbReference>
<dbReference type="PANTHER" id="PTHR33199">
    <property type="entry name" value="MACPF DOMAIN-CONTAINING PROTEIN CAD1"/>
    <property type="match status" value="1"/>
</dbReference>
<proteinExistence type="predicted"/>
<evidence type="ECO:0000313" key="3">
    <source>
        <dbReference type="Proteomes" id="UP000639772"/>
    </source>
</evidence>
<evidence type="ECO:0000313" key="2">
    <source>
        <dbReference type="EMBL" id="KAG0465697.1"/>
    </source>
</evidence>
<dbReference type="GO" id="GO:0009626">
    <property type="term" value="P:plant-type hypersensitive response"/>
    <property type="evidence" value="ECO:0007669"/>
    <property type="project" value="TreeGrafter"/>
</dbReference>
<accession>A0A835UL55</accession>
<dbReference type="OrthoDB" id="1366754at2759"/>
<dbReference type="AlphaFoldDB" id="A0A835UL55"/>